<dbReference type="SFLD" id="SFLDG01067">
    <property type="entry name" value="SPASM/twitch_domain_containing"/>
    <property type="match status" value="1"/>
</dbReference>
<dbReference type="SFLD" id="SFLDG01386">
    <property type="entry name" value="main_SPASM_domain-containing"/>
    <property type="match status" value="1"/>
</dbReference>
<keyword evidence="9" id="KW-1185">Reference proteome</keyword>
<dbReference type="KEGG" id="sba:Sulba_1350"/>
<evidence type="ECO:0000256" key="1">
    <source>
        <dbReference type="ARBA" id="ARBA00001966"/>
    </source>
</evidence>
<keyword evidence="4" id="KW-0479">Metal-binding</keyword>
<dbReference type="AlphaFoldDB" id="I3XXG6"/>
<dbReference type="STRING" id="760154.Sulba_1350"/>
<dbReference type="SFLD" id="SFLDS00029">
    <property type="entry name" value="Radical_SAM"/>
    <property type="match status" value="1"/>
</dbReference>
<accession>I3XXG6</accession>
<organism evidence="8 9">
    <name type="scientific">Sulfurospirillum barnesii (strain ATCC 700032 / DSM 10660 / SES-3)</name>
    <dbReference type="NCBI Taxonomy" id="760154"/>
    <lineage>
        <taxon>Bacteria</taxon>
        <taxon>Pseudomonadati</taxon>
        <taxon>Campylobacterota</taxon>
        <taxon>Epsilonproteobacteria</taxon>
        <taxon>Campylobacterales</taxon>
        <taxon>Sulfurospirillaceae</taxon>
        <taxon>Sulfurospirillum</taxon>
    </lineage>
</organism>
<dbReference type="InterPro" id="IPR006638">
    <property type="entry name" value="Elp3/MiaA/NifB-like_rSAM"/>
</dbReference>
<feature type="domain" description="Radical SAM core" evidence="7">
    <location>
        <begin position="5"/>
        <end position="214"/>
    </location>
</feature>
<dbReference type="SUPFAM" id="SSF102114">
    <property type="entry name" value="Radical SAM enzymes"/>
    <property type="match status" value="1"/>
</dbReference>
<protein>
    <submittedName>
        <fullName evidence="8">Radical SAM additional 4Fe4S-binding domain protein</fullName>
    </submittedName>
</protein>
<evidence type="ECO:0000256" key="6">
    <source>
        <dbReference type="ARBA" id="ARBA00023014"/>
    </source>
</evidence>
<keyword evidence="6" id="KW-0411">Iron-sulfur</keyword>
<dbReference type="PROSITE" id="PS51918">
    <property type="entry name" value="RADICAL_SAM"/>
    <property type="match status" value="1"/>
</dbReference>
<dbReference type="InterPro" id="IPR013785">
    <property type="entry name" value="Aldolase_TIM"/>
</dbReference>
<dbReference type="InterPro" id="IPR058240">
    <property type="entry name" value="rSAM_sf"/>
</dbReference>
<evidence type="ECO:0000259" key="7">
    <source>
        <dbReference type="PROSITE" id="PS51918"/>
    </source>
</evidence>
<name>I3XXG6_SULBS</name>
<keyword evidence="2" id="KW-0004">4Fe-4S</keyword>
<dbReference type="SMART" id="SM00729">
    <property type="entry name" value="Elp3"/>
    <property type="match status" value="1"/>
</dbReference>
<dbReference type="Pfam" id="PF04055">
    <property type="entry name" value="Radical_SAM"/>
    <property type="match status" value="1"/>
</dbReference>
<dbReference type="PATRIC" id="fig|760154.4.peg.1352"/>
<dbReference type="RefSeq" id="WP_014769518.1">
    <property type="nucleotide sequence ID" value="NC_018002.1"/>
</dbReference>
<reference evidence="8 9" key="1">
    <citation type="submission" date="2012-06" db="EMBL/GenBank/DDBJ databases">
        <title>Complete sequence of Sulfurospirillum barnesii SES-3.</title>
        <authorList>
            <consortium name="US DOE Joint Genome Institute"/>
            <person name="Lucas S."/>
            <person name="Han J."/>
            <person name="Lapidus A."/>
            <person name="Cheng J.-F."/>
            <person name="Goodwin L."/>
            <person name="Pitluck S."/>
            <person name="Peters L."/>
            <person name="Ovchinnikova G."/>
            <person name="Lu M."/>
            <person name="Detter J.C."/>
            <person name="Han C."/>
            <person name="Tapia R."/>
            <person name="Land M."/>
            <person name="Hauser L."/>
            <person name="Kyrpides N."/>
            <person name="Ivanova N."/>
            <person name="Pagani I."/>
            <person name="Stolz J."/>
            <person name="Arkin A."/>
            <person name="Dehal P."/>
            <person name="Oremland R."/>
            <person name="Saltikov C."/>
            <person name="Basu P."/>
            <person name="Hollibaugh J."/>
            <person name="Newman D."/>
            <person name="Stolyar S."/>
            <person name="Hazen T."/>
            <person name="Woyke T."/>
        </authorList>
    </citation>
    <scope>NUCLEOTIDE SEQUENCE [LARGE SCALE GENOMIC DNA]</scope>
    <source>
        <strain evidence="9">ATCC 700032 / DSM 10660 / SES-3</strain>
    </source>
</reference>
<sequence length="343" mass="39025">MSKNDYIPENCVWELTLKCNMNCLHCGSRAGKKRKNELSNKEALALADELINLGCKYVTLIGGEVFLYNGWEKIARRFTENGVTVNIITNGYHFGDKQVKEVTYAGLSNIALSIDGMKEKHNTIRNNSKSFDSLMKTINRLNQENIKIGVNTTLIDSNVSDLEELYTFLLDNNIKIWQLQLANPMGNFSDRKEQMISINNIKKVTSFIKQKRDEGKLKIYTGDNIGYYDENEKFIRGEPGNINYWSGCHAGLSVVGIDSVGNVKGCESLYDDIFIEGNIREESFSDIWFKDNNFAYNRKFDKSLLSGKCKDCDMGVYCRAGCRGACFFTNGNFFENAYCIYNK</sequence>
<evidence type="ECO:0000313" key="9">
    <source>
        <dbReference type="Proteomes" id="UP000006176"/>
    </source>
</evidence>
<dbReference type="PIRSF" id="PIRSF037420">
    <property type="entry name" value="PQQ_syn_pqqE"/>
    <property type="match status" value="1"/>
</dbReference>
<dbReference type="InterPro" id="IPR017200">
    <property type="entry name" value="PqqE-like"/>
</dbReference>
<dbReference type="InterPro" id="IPR050377">
    <property type="entry name" value="Radical_SAM_PqqE_MftC-like"/>
</dbReference>
<dbReference type="eggNOG" id="COG0535">
    <property type="taxonomic scope" value="Bacteria"/>
</dbReference>
<keyword evidence="3" id="KW-0949">S-adenosyl-L-methionine</keyword>
<dbReference type="Gene3D" id="3.20.20.70">
    <property type="entry name" value="Aldolase class I"/>
    <property type="match status" value="1"/>
</dbReference>
<evidence type="ECO:0000256" key="5">
    <source>
        <dbReference type="ARBA" id="ARBA00023004"/>
    </source>
</evidence>
<dbReference type="EMBL" id="CP003333">
    <property type="protein sequence ID" value="AFL68640.1"/>
    <property type="molecule type" value="Genomic_DNA"/>
</dbReference>
<dbReference type="GO" id="GO:0003824">
    <property type="term" value="F:catalytic activity"/>
    <property type="evidence" value="ECO:0007669"/>
    <property type="project" value="InterPro"/>
</dbReference>
<dbReference type="InterPro" id="IPR007197">
    <property type="entry name" value="rSAM"/>
</dbReference>
<dbReference type="NCBIfam" id="TIGR04085">
    <property type="entry name" value="rSAM_more_4Fe4S"/>
    <property type="match status" value="1"/>
</dbReference>
<proteinExistence type="predicted"/>
<dbReference type="Proteomes" id="UP000006176">
    <property type="component" value="Chromosome"/>
</dbReference>
<dbReference type="Pfam" id="PF13186">
    <property type="entry name" value="SPASM"/>
    <property type="match status" value="1"/>
</dbReference>
<evidence type="ECO:0000256" key="3">
    <source>
        <dbReference type="ARBA" id="ARBA00022691"/>
    </source>
</evidence>
<evidence type="ECO:0000313" key="8">
    <source>
        <dbReference type="EMBL" id="AFL68640.1"/>
    </source>
</evidence>
<dbReference type="HOGENOM" id="CLU_009273_4_1_7"/>
<dbReference type="CDD" id="cd01335">
    <property type="entry name" value="Radical_SAM"/>
    <property type="match status" value="1"/>
</dbReference>
<dbReference type="GO" id="GO:0051539">
    <property type="term" value="F:4 iron, 4 sulfur cluster binding"/>
    <property type="evidence" value="ECO:0007669"/>
    <property type="project" value="UniProtKB-KW"/>
</dbReference>
<evidence type="ECO:0000256" key="4">
    <source>
        <dbReference type="ARBA" id="ARBA00022723"/>
    </source>
</evidence>
<gene>
    <name evidence="8" type="ordered locus">Sulba_1350</name>
</gene>
<dbReference type="InterPro" id="IPR023885">
    <property type="entry name" value="4Fe4S-binding_SPASM_dom"/>
</dbReference>
<dbReference type="PANTHER" id="PTHR11228">
    <property type="entry name" value="RADICAL SAM DOMAIN PROTEIN"/>
    <property type="match status" value="1"/>
</dbReference>
<evidence type="ECO:0000256" key="2">
    <source>
        <dbReference type="ARBA" id="ARBA00022485"/>
    </source>
</evidence>
<comment type="cofactor">
    <cofactor evidence="1">
        <name>[4Fe-4S] cluster</name>
        <dbReference type="ChEBI" id="CHEBI:49883"/>
    </cofactor>
</comment>
<dbReference type="GO" id="GO:0046872">
    <property type="term" value="F:metal ion binding"/>
    <property type="evidence" value="ECO:0007669"/>
    <property type="project" value="UniProtKB-KW"/>
</dbReference>
<dbReference type="PANTHER" id="PTHR11228:SF7">
    <property type="entry name" value="PQQA PEPTIDE CYCLASE"/>
    <property type="match status" value="1"/>
</dbReference>
<keyword evidence="5" id="KW-0408">Iron</keyword>